<name>A0A0V8JGA4_9BACI</name>
<dbReference type="Proteomes" id="UP000053681">
    <property type="component" value="Unassembled WGS sequence"/>
</dbReference>
<dbReference type="EMBL" id="LNQP01000114">
    <property type="protein sequence ID" value="KSU86118.1"/>
    <property type="molecule type" value="Genomic_DNA"/>
</dbReference>
<keyword evidence="2" id="KW-1185">Reference proteome</keyword>
<dbReference type="AlphaFoldDB" id="A0A0V8JGA4"/>
<reference evidence="1 2" key="1">
    <citation type="submission" date="2015-11" db="EMBL/GenBank/DDBJ databases">
        <title>Bacillus caseinolyticus sp nov.</title>
        <authorList>
            <person name="Dastager S.G."/>
            <person name="Mawlankar R."/>
        </authorList>
    </citation>
    <scope>NUCLEOTIDE SEQUENCE [LARGE SCALE GENOMIC DNA]</scope>
    <source>
        <strain evidence="1 2">SGD-V-76</strain>
    </source>
</reference>
<comment type="caution">
    <text evidence="1">The sequence shown here is derived from an EMBL/GenBank/DDBJ whole genome shotgun (WGS) entry which is preliminary data.</text>
</comment>
<protein>
    <submittedName>
        <fullName evidence="1">Uncharacterized protein</fullName>
    </submittedName>
</protein>
<evidence type="ECO:0000313" key="1">
    <source>
        <dbReference type="EMBL" id="KSU86118.1"/>
    </source>
</evidence>
<evidence type="ECO:0000313" key="2">
    <source>
        <dbReference type="Proteomes" id="UP000053681"/>
    </source>
</evidence>
<dbReference type="RefSeq" id="WP_062687426.1">
    <property type="nucleotide sequence ID" value="NZ_KQ758728.1"/>
</dbReference>
<sequence length="422" mass="48581">MKSRINELIQHTKEKLGLQDYYLYRSDVRRSATILGDTVYTLSMEWFPNHEQDLLDEDLNPTGTAVVEVDFHTGLFTTAIFVGGISYAEGVKLSIEDSNAVVRWIESETGFQEGTHFVFHKRKDKRMSFRKILNGVSVSPSGLIEVEVDEAGNLTFFSINGDFSKKETFNREKYELTLPQVKHIVAEQLKLAEFPSMETEKMTPAYAIEEVYIRNRDLSLIPFSVIVAEKAYVELDKLIKWEGEVQQAFQEKSLTLTEEVSFNQALKREPHPDLKEVTKEDIERSIAAVQRFLAQVYKSDSGKWSLKSIHRDKGYLVAKIQLKEQMQSVLKRNIQLFIDRSCYEVMNYMDTKSLLEMIADFQKAEEVTVAKAEALEKLHNFIELTPYYVYDRKQGRYVLCGKLDCHYAVNAITGEVVSLDNL</sequence>
<organism evidence="1 2">
    <name type="scientific">Priestia veravalensis</name>
    <dbReference type="NCBI Taxonomy" id="1414648"/>
    <lineage>
        <taxon>Bacteria</taxon>
        <taxon>Bacillati</taxon>
        <taxon>Bacillota</taxon>
        <taxon>Bacilli</taxon>
        <taxon>Bacillales</taxon>
        <taxon>Bacillaceae</taxon>
        <taxon>Priestia</taxon>
    </lineage>
</organism>
<gene>
    <name evidence="1" type="ORF">AS180_20395</name>
</gene>
<accession>A0A0V8JGA4</accession>
<proteinExistence type="predicted"/>